<evidence type="ECO:0000313" key="12">
    <source>
        <dbReference type="Proteomes" id="UP001501447"/>
    </source>
</evidence>
<name>A0ABP6C0B6_9ACTN</name>
<feature type="compositionally biased region" description="Basic and acidic residues" evidence="8">
    <location>
        <begin position="10"/>
        <end position="26"/>
    </location>
</feature>
<evidence type="ECO:0000256" key="3">
    <source>
        <dbReference type="ARBA" id="ARBA00022448"/>
    </source>
</evidence>
<evidence type="ECO:0000256" key="4">
    <source>
        <dbReference type="ARBA" id="ARBA00022475"/>
    </source>
</evidence>
<evidence type="ECO:0000256" key="6">
    <source>
        <dbReference type="ARBA" id="ARBA00022989"/>
    </source>
</evidence>
<feature type="transmembrane region" description="Helical" evidence="9">
    <location>
        <begin position="198"/>
        <end position="218"/>
    </location>
</feature>
<feature type="transmembrane region" description="Helical" evidence="9">
    <location>
        <begin position="366"/>
        <end position="391"/>
    </location>
</feature>
<dbReference type="InterPro" id="IPR011701">
    <property type="entry name" value="MFS"/>
</dbReference>
<feature type="transmembrane region" description="Helical" evidence="9">
    <location>
        <begin position="526"/>
        <end position="547"/>
    </location>
</feature>
<keyword evidence="4" id="KW-1003">Cell membrane</keyword>
<dbReference type="Pfam" id="PF07690">
    <property type="entry name" value="MFS_1"/>
    <property type="match status" value="1"/>
</dbReference>
<keyword evidence="6 9" id="KW-1133">Transmembrane helix</keyword>
<evidence type="ECO:0000256" key="5">
    <source>
        <dbReference type="ARBA" id="ARBA00022692"/>
    </source>
</evidence>
<comment type="subcellular location">
    <subcellularLocation>
        <location evidence="1">Cell membrane</location>
        <topology evidence="1">Multi-pass membrane protein</topology>
    </subcellularLocation>
</comment>
<dbReference type="InterPro" id="IPR020846">
    <property type="entry name" value="MFS_dom"/>
</dbReference>
<proteinExistence type="inferred from homology"/>
<organism evidence="11 12">
    <name type="scientific">Streptomyces axinellae</name>
    <dbReference type="NCBI Taxonomy" id="552788"/>
    <lineage>
        <taxon>Bacteria</taxon>
        <taxon>Bacillati</taxon>
        <taxon>Actinomycetota</taxon>
        <taxon>Actinomycetes</taxon>
        <taxon>Kitasatosporales</taxon>
        <taxon>Streptomycetaceae</taxon>
        <taxon>Streptomyces</taxon>
    </lineage>
</organism>
<dbReference type="NCBIfam" id="TIGR00710">
    <property type="entry name" value="efflux_Bcr_CflA"/>
    <property type="match status" value="1"/>
</dbReference>
<feature type="transmembrane region" description="Helical" evidence="9">
    <location>
        <begin position="230"/>
        <end position="250"/>
    </location>
</feature>
<dbReference type="InterPro" id="IPR036259">
    <property type="entry name" value="MFS_trans_sf"/>
</dbReference>
<dbReference type="CDD" id="cd17320">
    <property type="entry name" value="MFS_MdfA_MDR_like"/>
    <property type="match status" value="1"/>
</dbReference>
<evidence type="ECO:0000256" key="9">
    <source>
        <dbReference type="SAM" id="Phobius"/>
    </source>
</evidence>
<evidence type="ECO:0000256" key="1">
    <source>
        <dbReference type="ARBA" id="ARBA00004651"/>
    </source>
</evidence>
<feature type="transmembrane region" description="Helical" evidence="9">
    <location>
        <begin position="159"/>
        <end position="178"/>
    </location>
</feature>
<dbReference type="PANTHER" id="PTHR23502:SF132">
    <property type="entry name" value="POLYAMINE TRANSPORTER 2-RELATED"/>
    <property type="match status" value="1"/>
</dbReference>
<feature type="region of interest" description="Disordered" evidence="8">
    <location>
        <begin position="1"/>
        <end position="29"/>
    </location>
</feature>
<dbReference type="PROSITE" id="PS50850">
    <property type="entry name" value="MFS"/>
    <property type="match status" value="1"/>
</dbReference>
<feature type="region of interest" description="Disordered" evidence="8">
    <location>
        <begin position="80"/>
        <end position="156"/>
    </location>
</feature>
<evidence type="ECO:0000256" key="7">
    <source>
        <dbReference type="ARBA" id="ARBA00023136"/>
    </source>
</evidence>
<protein>
    <recommendedName>
        <fullName evidence="10">Major facilitator superfamily (MFS) profile domain-containing protein</fullName>
    </recommendedName>
</protein>
<feature type="transmembrane region" description="Helical" evidence="9">
    <location>
        <begin position="434"/>
        <end position="454"/>
    </location>
</feature>
<feature type="transmembrane region" description="Helical" evidence="9">
    <location>
        <begin position="256"/>
        <end position="275"/>
    </location>
</feature>
<dbReference type="EMBL" id="BAAARJ010000002">
    <property type="protein sequence ID" value="GAA2594866.1"/>
    <property type="molecule type" value="Genomic_DNA"/>
</dbReference>
<comment type="caution">
    <text evidence="11">The sequence shown here is derived from an EMBL/GenBank/DDBJ whole genome shotgun (WGS) entry which is preliminary data.</text>
</comment>
<feature type="transmembrane region" description="Helical" evidence="9">
    <location>
        <begin position="460"/>
        <end position="479"/>
    </location>
</feature>
<sequence length="554" mass="56899">MRAAYAGAPRAERHTDASRAERHTDVECSGPDAWLSADAGRAVVNLGFRPAEHGVEGNKCVGRGRNPWENVHAADNLLERCMTNPGPQQPAATTGENAHPATDPPATPHPGIPSPAAPDPAAPDPAPGREADRSSADAGPGREAQPAPGERPLTPRGRAGLLVTLILGGLTALPPLSIDMYLPALPEVGGALHVSAAGAQLTLTACLIGLAVGQLVVGPMSDRFGRRRPLLIGMSGYVVAGLACALAPTAGTLTGFRFVQGFAGAAGIVIARAVVRDLYDGLAMARFFSTLMLISGVAPILAPVLGGQVLRFTDWRGIFCILTAIGVLLILVVVRKLPETLPPADRHTGGLPDALRTMRGLLADRVFAGYLLAGSFAFAALFCYVSASPFVVQEIYGASPQTFSLLFMVNSIGLVLFGQLNGKILVGRVPLDRVLGFGLCMIGLAALALLLMTAGAFGPVGLGPLAAGLCALMAGMGLVMPNANSLALMRTPHAAGSASALLGTTQFLVGALAAPLVGVAGEQTAVPMALVQLSAVLLAALAFVALCRPWRARD</sequence>
<feature type="transmembrane region" description="Helical" evidence="9">
    <location>
        <begin position="287"/>
        <end position="309"/>
    </location>
</feature>
<evidence type="ECO:0000259" key="10">
    <source>
        <dbReference type="PROSITE" id="PS50850"/>
    </source>
</evidence>
<reference evidence="12" key="1">
    <citation type="journal article" date="2019" name="Int. J. Syst. Evol. Microbiol.">
        <title>The Global Catalogue of Microorganisms (GCM) 10K type strain sequencing project: providing services to taxonomists for standard genome sequencing and annotation.</title>
        <authorList>
            <consortium name="The Broad Institute Genomics Platform"/>
            <consortium name="The Broad Institute Genome Sequencing Center for Infectious Disease"/>
            <person name="Wu L."/>
            <person name="Ma J."/>
        </authorList>
    </citation>
    <scope>NUCLEOTIDE SEQUENCE [LARGE SCALE GENOMIC DNA]</scope>
    <source>
        <strain evidence="12">JCM 16373</strain>
    </source>
</reference>
<keyword evidence="12" id="KW-1185">Reference proteome</keyword>
<dbReference type="SUPFAM" id="SSF103473">
    <property type="entry name" value="MFS general substrate transporter"/>
    <property type="match status" value="1"/>
</dbReference>
<dbReference type="InterPro" id="IPR004812">
    <property type="entry name" value="Efflux_drug-R_Bcr/CmlA"/>
</dbReference>
<keyword evidence="5 9" id="KW-0812">Transmembrane</keyword>
<feature type="domain" description="Major facilitator superfamily (MFS) profile" evidence="10">
    <location>
        <begin position="161"/>
        <end position="552"/>
    </location>
</feature>
<evidence type="ECO:0000256" key="8">
    <source>
        <dbReference type="SAM" id="MobiDB-lite"/>
    </source>
</evidence>
<dbReference type="PROSITE" id="PS00216">
    <property type="entry name" value="SUGAR_TRANSPORT_1"/>
    <property type="match status" value="1"/>
</dbReference>
<dbReference type="InterPro" id="IPR005829">
    <property type="entry name" value="Sugar_transporter_CS"/>
</dbReference>
<feature type="compositionally biased region" description="Pro residues" evidence="8">
    <location>
        <begin position="102"/>
        <end position="126"/>
    </location>
</feature>
<comment type="similarity">
    <text evidence="2">Belongs to the major facilitator superfamily. Bcr/CmlA family.</text>
</comment>
<feature type="transmembrane region" description="Helical" evidence="9">
    <location>
        <begin position="403"/>
        <end position="422"/>
    </location>
</feature>
<dbReference type="Proteomes" id="UP001501447">
    <property type="component" value="Unassembled WGS sequence"/>
</dbReference>
<keyword evidence="7 9" id="KW-0472">Membrane</keyword>
<evidence type="ECO:0000313" key="11">
    <source>
        <dbReference type="EMBL" id="GAA2594866.1"/>
    </source>
</evidence>
<dbReference type="Gene3D" id="1.20.1720.10">
    <property type="entry name" value="Multidrug resistance protein D"/>
    <property type="match status" value="1"/>
</dbReference>
<feature type="transmembrane region" description="Helical" evidence="9">
    <location>
        <begin position="315"/>
        <end position="334"/>
    </location>
</feature>
<dbReference type="PANTHER" id="PTHR23502">
    <property type="entry name" value="MAJOR FACILITATOR SUPERFAMILY"/>
    <property type="match status" value="1"/>
</dbReference>
<accession>A0ABP6C0B6</accession>
<evidence type="ECO:0000256" key="2">
    <source>
        <dbReference type="ARBA" id="ARBA00006236"/>
    </source>
</evidence>
<keyword evidence="3" id="KW-0813">Transport</keyword>
<gene>
    <name evidence="11" type="ORF">GCM10009863_04960</name>
</gene>
<feature type="transmembrane region" description="Helical" evidence="9">
    <location>
        <begin position="500"/>
        <end position="520"/>
    </location>
</feature>